<keyword evidence="1" id="KW-0472">Membrane</keyword>
<keyword evidence="1" id="KW-0812">Transmembrane</keyword>
<protein>
    <submittedName>
        <fullName evidence="2">Uncharacterized protein</fullName>
    </submittedName>
</protein>
<evidence type="ECO:0000313" key="2">
    <source>
        <dbReference type="EMBL" id="CAD9309139.1"/>
    </source>
</evidence>
<dbReference type="AlphaFoldDB" id="A0A7S1VU25"/>
<accession>A0A7S1VU25</accession>
<gene>
    <name evidence="2" type="ORF">GOCE00092_LOCUS25854</name>
</gene>
<name>A0A7S1VU25_9STRA</name>
<keyword evidence="1" id="KW-1133">Transmembrane helix</keyword>
<feature type="transmembrane region" description="Helical" evidence="1">
    <location>
        <begin position="78"/>
        <end position="104"/>
    </location>
</feature>
<organism evidence="2">
    <name type="scientific">Grammatophora oceanica</name>
    <dbReference type="NCBI Taxonomy" id="210454"/>
    <lineage>
        <taxon>Eukaryota</taxon>
        <taxon>Sar</taxon>
        <taxon>Stramenopiles</taxon>
        <taxon>Ochrophyta</taxon>
        <taxon>Bacillariophyta</taxon>
        <taxon>Fragilariophyceae</taxon>
        <taxon>Fragilariophycidae</taxon>
        <taxon>Rhabdonematales</taxon>
        <taxon>Grammatophoraceae</taxon>
        <taxon>Grammatophora</taxon>
    </lineage>
</organism>
<sequence length="122" mass="13625">MNLCLEKRRTKASHVSTTIGSTTESPVFSLIDERLLLKNRDRRLASYLLFISSSPCRDDDQHTRTSERRHSSAPFLSYLAYMSSVVHVAAASLLDIIMVVGSVVGSATFELRRQDIHGTAEQ</sequence>
<evidence type="ECO:0000256" key="1">
    <source>
        <dbReference type="SAM" id="Phobius"/>
    </source>
</evidence>
<proteinExistence type="predicted"/>
<dbReference type="EMBL" id="HBGK01049332">
    <property type="protein sequence ID" value="CAD9309139.1"/>
    <property type="molecule type" value="Transcribed_RNA"/>
</dbReference>
<reference evidence="2" key="1">
    <citation type="submission" date="2021-01" db="EMBL/GenBank/DDBJ databases">
        <authorList>
            <person name="Corre E."/>
            <person name="Pelletier E."/>
            <person name="Niang G."/>
            <person name="Scheremetjew M."/>
            <person name="Finn R."/>
            <person name="Kale V."/>
            <person name="Holt S."/>
            <person name="Cochrane G."/>
            <person name="Meng A."/>
            <person name="Brown T."/>
            <person name="Cohen L."/>
        </authorList>
    </citation>
    <scope>NUCLEOTIDE SEQUENCE</scope>
    <source>
        <strain evidence="2">CCMP 410</strain>
    </source>
</reference>